<protein>
    <submittedName>
        <fullName evidence="2">Helix-turn-helix domain-containing protein</fullName>
    </submittedName>
</protein>
<organism evidence="2 3">
    <name type="scientific">Paenibacillus thailandensis</name>
    <dbReference type="NCBI Taxonomy" id="393250"/>
    <lineage>
        <taxon>Bacteria</taxon>
        <taxon>Bacillati</taxon>
        <taxon>Bacillota</taxon>
        <taxon>Bacilli</taxon>
        <taxon>Bacillales</taxon>
        <taxon>Paenibacillaceae</taxon>
        <taxon>Paenibacillus</taxon>
    </lineage>
</organism>
<dbReference type="RefSeq" id="WP_379268660.1">
    <property type="nucleotide sequence ID" value="NZ_JBHUGT010000026.1"/>
</dbReference>
<proteinExistence type="predicted"/>
<evidence type="ECO:0000313" key="2">
    <source>
        <dbReference type="EMBL" id="MFD2658785.1"/>
    </source>
</evidence>
<gene>
    <name evidence="2" type="ORF">ACFSW5_00730</name>
</gene>
<accession>A0ABW5QRK6</accession>
<dbReference type="Proteomes" id="UP001597493">
    <property type="component" value="Unassembled WGS sequence"/>
</dbReference>
<name>A0ABW5QRK6_9BACL</name>
<dbReference type="Gene3D" id="3.30.950.30">
    <property type="entry name" value="Schlafen, AAA domain"/>
    <property type="match status" value="1"/>
</dbReference>
<evidence type="ECO:0000313" key="3">
    <source>
        <dbReference type="Proteomes" id="UP001597493"/>
    </source>
</evidence>
<dbReference type="EMBL" id="JBHUMY010000001">
    <property type="protein sequence ID" value="MFD2658785.1"/>
    <property type="molecule type" value="Genomic_DNA"/>
</dbReference>
<dbReference type="PANTHER" id="PTHR30595">
    <property type="entry name" value="GLPR-RELATED TRANSCRIPTIONAL REPRESSOR"/>
    <property type="match status" value="1"/>
</dbReference>
<keyword evidence="3" id="KW-1185">Reference proteome</keyword>
<feature type="domain" description="Schlafen AlbA-2" evidence="1">
    <location>
        <begin position="27"/>
        <end position="144"/>
    </location>
</feature>
<dbReference type="Pfam" id="PF04326">
    <property type="entry name" value="SLFN_AlbA_2"/>
    <property type="match status" value="1"/>
</dbReference>
<dbReference type="PANTHER" id="PTHR30595:SF6">
    <property type="entry name" value="SCHLAFEN ALBA-2 DOMAIN-CONTAINING PROTEIN"/>
    <property type="match status" value="1"/>
</dbReference>
<reference evidence="3" key="1">
    <citation type="journal article" date="2019" name="Int. J. Syst. Evol. Microbiol.">
        <title>The Global Catalogue of Microorganisms (GCM) 10K type strain sequencing project: providing services to taxonomists for standard genome sequencing and annotation.</title>
        <authorList>
            <consortium name="The Broad Institute Genomics Platform"/>
            <consortium name="The Broad Institute Genome Sequencing Center for Infectious Disease"/>
            <person name="Wu L."/>
            <person name="Ma J."/>
        </authorList>
    </citation>
    <scope>NUCLEOTIDE SEQUENCE [LARGE SCALE GENOMIC DNA]</scope>
    <source>
        <strain evidence="3">TISTR 1827</strain>
    </source>
</reference>
<comment type="caution">
    <text evidence="2">The sequence shown here is derived from an EMBL/GenBank/DDBJ whole genome shotgun (WGS) entry which is preliminary data.</text>
</comment>
<evidence type="ECO:0000259" key="1">
    <source>
        <dbReference type="Pfam" id="PF04326"/>
    </source>
</evidence>
<dbReference type="InterPro" id="IPR038461">
    <property type="entry name" value="Schlafen_AlbA_2_dom_sf"/>
</dbReference>
<dbReference type="InterPro" id="IPR007421">
    <property type="entry name" value="Schlafen_AlbA_2_dom"/>
</dbReference>
<sequence>MSLLHKSIENITLDDLKSLLGDIPVREGLQIDYKRDMIRPEQLCEAVTSFANSQGGDLLIGIDEEEGIPFSILGVSCSDIDKEKLRLLDIFRNNIEPRLAGVEIEFIEVGDNKYVIVIRTKRSWLRPHRVKHNNKFFMRQANGKFDLDIQQLRQMFLESSDFTKKYSTFLEERVVHHIEKFGSSSFILLHFVPISAFERSNVVDLSGIFNKIRTTPIATTVDNRRINFIGVYSDTDDRSCKFQLFRNGIIEHATTRIIYDNAMSGSSLYEKLRQTFHYSFQNYRMLEMREPLYVMLSIYGIEGLTLKDIDSFYADHDIVPYEFDKMIFPEIFIEDLDSVVIPEIIRPIMDSLWNAYGYSRYPHELK</sequence>